<feature type="region of interest" description="Disordered" evidence="3">
    <location>
        <begin position="217"/>
        <end position="236"/>
    </location>
</feature>
<dbReference type="EMBL" id="PGGH01021341">
    <property type="protein sequence ID" value="NIG58125.1"/>
    <property type="molecule type" value="Genomic_DNA"/>
</dbReference>
<dbReference type="InterPro" id="IPR027417">
    <property type="entry name" value="P-loop_NTPase"/>
</dbReference>
<dbReference type="SMART" id="SM00490">
    <property type="entry name" value="HELICc"/>
    <property type="match status" value="1"/>
</dbReference>
<name>A0ABX0S499_PONBL</name>
<evidence type="ECO:0000259" key="4">
    <source>
        <dbReference type="PROSITE" id="PS51194"/>
    </source>
</evidence>
<dbReference type="PANTHER" id="PTHR10799">
    <property type="entry name" value="SNF2/RAD54 HELICASE FAMILY"/>
    <property type="match status" value="1"/>
</dbReference>
<sequence length="272" mass="30986">MNAIMQLRKICNPPYMSQHIEESFAEHLGFSNGVINGSELHRASGKFDLLDRFLPTLRMTNHHILLFCQMTSLMTTMEDYFAFQNFLYLRLDGTTNSEDHAALLKKFNEPVSQYFIFLLSTRAGGLGLNLQADDTMVIFDSDWNPHQDLQAQDHAHRIGQQNDVRVLRLFTVNSVEEKIPAAAKYKLNVDQKVIQAGMFYQKSSSHERRAFRQAVLKHEEENEEEDEVPDDETLNQKISQQGGIWSFYAHGHGPAEGGCLEPKTQAPLDGGR</sequence>
<organism evidence="5 6">
    <name type="scientific">Pontoporia blainvillei</name>
    <name type="common">Franciscana</name>
    <name type="synonym">Delphinus blainvillei</name>
    <dbReference type="NCBI Taxonomy" id="48723"/>
    <lineage>
        <taxon>Eukaryota</taxon>
        <taxon>Metazoa</taxon>
        <taxon>Chordata</taxon>
        <taxon>Craniata</taxon>
        <taxon>Vertebrata</taxon>
        <taxon>Euteleostomi</taxon>
        <taxon>Mammalia</taxon>
        <taxon>Eutheria</taxon>
        <taxon>Laurasiatheria</taxon>
        <taxon>Artiodactyla</taxon>
        <taxon>Whippomorpha</taxon>
        <taxon>Cetacea</taxon>
        <taxon>Odontoceti</taxon>
        <taxon>Pontoporiidae</taxon>
        <taxon>Pontoporia</taxon>
    </lineage>
</organism>
<dbReference type="Proteomes" id="UP001165941">
    <property type="component" value="Unassembled WGS sequence"/>
</dbReference>
<evidence type="ECO:0000313" key="6">
    <source>
        <dbReference type="Proteomes" id="UP001165941"/>
    </source>
</evidence>
<reference evidence="5" key="1">
    <citation type="submission" date="2018-05" db="EMBL/GenBank/DDBJ databases">
        <authorList>
            <person name="Pedro S.L.S."/>
            <person name="Freitas R.C."/>
            <person name="Barreto A.S."/>
            <person name="Lima A.O.S."/>
        </authorList>
    </citation>
    <scope>NUCLEOTIDE SEQUENCE</scope>
    <source>
        <strain evidence="5">BP203</strain>
        <tissue evidence="5">Muscle</tissue>
    </source>
</reference>
<accession>A0ABX0S499</accession>
<keyword evidence="6" id="KW-1185">Reference proteome</keyword>
<comment type="caution">
    <text evidence="5">The sequence shown here is derived from an EMBL/GenBank/DDBJ whole genome shotgun (WGS) entry which is preliminary data.</text>
</comment>
<dbReference type="PROSITE" id="PS51194">
    <property type="entry name" value="HELICASE_CTER"/>
    <property type="match status" value="1"/>
</dbReference>
<evidence type="ECO:0000256" key="2">
    <source>
        <dbReference type="ARBA" id="ARBA00022801"/>
    </source>
</evidence>
<comment type="similarity">
    <text evidence="1">Belongs to the SNF2/RAD54 helicase family.</text>
</comment>
<dbReference type="Gene3D" id="3.40.50.300">
    <property type="entry name" value="P-loop containing nucleotide triphosphate hydrolases"/>
    <property type="match status" value="1"/>
</dbReference>
<gene>
    <name evidence="5" type="ORF">BU61_5395</name>
</gene>
<dbReference type="InterPro" id="IPR001650">
    <property type="entry name" value="Helicase_C-like"/>
</dbReference>
<proteinExistence type="inferred from homology"/>
<dbReference type="CDD" id="cd18793">
    <property type="entry name" value="SF2_C_SNF"/>
    <property type="match status" value="1"/>
</dbReference>
<keyword evidence="2" id="KW-0378">Hydrolase</keyword>
<evidence type="ECO:0000256" key="3">
    <source>
        <dbReference type="SAM" id="MobiDB-lite"/>
    </source>
</evidence>
<dbReference type="Pfam" id="PF00271">
    <property type="entry name" value="Helicase_C"/>
    <property type="match status" value="1"/>
</dbReference>
<evidence type="ECO:0000256" key="1">
    <source>
        <dbReference type="ARBA" id="ARBA00007025"/>
    </source>
</evidence>
<dbReference type="InterPro" id="IPR049730">
    <property type="entry name" value="SNF2/RAD54-like_C"/>
</dbReference>
<feature type="compositionally biased region" description="Acidic residues" evidence="3">
    <location>
        <begin position="221"/>
        <end position="233"/>
    </location>
</feature>
<dbReference type="SUPFAM" id="SSF52540">
    <property type="entry name" value="P-loop containing nucleoside triphosphate hydrolases"/>
    <property type="match status" value="1"/>
</dbReference>
<evidence type="ECO:0000313" key="5">
    <source>
        <dbReference type="EMBL" id="NIG58125.1"/>
    </source>
</evidence>
<feature type="domain" description="Helicase C-terminal" evidence="4">
    <location>
        <begin position="49"/>
        <end position="211"/>
    </location>
</feature>
<protein>
    <submittedName>
        <fullName evidence="5">Global transcription activator SNF2L2</fullName>
    </submittedName>
</protein>